<dbReference type="Pfam" id="PF07589">
    <property type="entry name" value="PEP-CTERM"/>
    <property type="match status" value="1"/>
</dbReference>
<evidence type="ECO:0000313" key="3">
    <source>
        <dbReference type="Proteomes" id="UP000694001"/>
    </source>
</evidence>
<accession>A0A975U4Q4</accession>
<sequence>MNPRTKRPYGLSHLAFYDGASGGNGETPVPEPAALGLLGMGLLGLASVARRRRKA</sequence>
<organism evidence="2 3">
    <name type="scientific">Elioraea tepida</name>
    <dbReference type="NCBI Taxonomy" id="2843330"/>
    <lineage>
        <taxon>Bacteria</taxon>
        <taxon>Pseudomonadati</taxon>
        <taxon>Pseudomonadota</taxon>
        <taxon>Alphaproteobacteria</taxon>
        <taxon>Acetobacterales</taxon>
        <taxon>Elioraeaceae</taxon>
        <taxon>Elioraea</taxon>
    </lineage>
</organism>
<name>A0A975U4Q4_9PROT</name>
<keyword evidence="3" id="KW-1185">Reference proteome</keyword>
<dbReference type="InterPro" id="IPR013424">
    <property type="entry name" value="Ice-binding_C"/>
</dbReference>
<proteinExistence type="predicted"/>
<dbReference type="AlphaFoldDB" id="A0A975U4Q4"/>
<dbReference type="Proteomes" id="UP000694001">
    <property type="component" value="Chromosome"/>
</dbReference>
<reference evidence="2" key="1">
    <citation type="submission" date="2021-06" db="EMBL/GenBank/DDBJ databases">
        <title>Elioraea tepida, sp. nov., a moderately thermophilic aerobic anoxygenic phototrophic bacterium isolated from an alkaline siliceous hot spring mat community in Yellowstone National Park, WY, USA.</title>
        <authorList>
            <person name="Saini M.K."/>
            <person name="Yoshida S."/>
            <person name="Sebastian A."/>
            <person name="Hirose S."/>
            <person name="Hara E."/>
            <person name="Tamaki H."/>
            <person name="Soulier N.T."/>
            <person name="Albert I."/>
            <person name="Hanada S."/>
            <person name="Bryant D.A."/>
            <person name="Tank M."/>
        </authorList>
    </citation>
    <scope>NUCLEOTIDE SEQUENCE</scope>
    <source>
        <strain evidence="2">MS-P2</strain>
    </source>
</reference>
<dbReference type="NCBIfam" id="TIGR01167">
    <property type="entry name" value="LPXTG_anchor"/>
    <property type="match status" value="1"/>
</dbReference>
<dbReference type="EMBL" id="CP076448">
    <property type="protein sequence ID" value="QXM26372.1"/>
    <property type="molecule type" value="Genomic_DNA"/>
</dbReference>
<dbReference type="NCBIfam" id="TIGR02595">
    <property type="entry name" value="PEP_CTERM"/>
    <property type="match status" value="1"/>
</dbReference>
<evidence type="ECO:0000313" key="2">
    <source>
        <dbReference type="EMBL" id="QXM26372.1"/>
    </source>
</evidence>
<gene>
    <name evidence="2" type="ORF">KO353_15210</name>
</gene>
<protein>
    <submittedName>
        <fullName evidence="2">PEP-CTERM sorting domain-containing protein</fullName>
    </submittedName>
</protein>
<feature type="domain" description="Ice-binding protein C-terminal" evidence="1">
    <location>
        <begin position="28"/>
        <end position="53"/>
    </location>
</feature>
<evidence type="ECO:0000259" key="1">
    <source>
        <dbReference type="Pfam" id="PF07589"/>
    </source>
</evidence>
<dbReference type="KEGG" id="elio:KO353_15210"/>